<keyword evidence="5" id="KW-0408">Iron</keyword>
<feature type="region of interest" description="Disordered" evidence="7">
    <location>
        <begin position="120"/>
        <end position="139"/>
    </location>
</feature>
<dbReference type="Pfam" id="PF00384">
    <property type="entry name" value="Molybdopterin"/>
    <property type="match status" value="1"/>
</dbReference>
<evidence type="ECO:0000256" key="3">
    <source>
        <dbReference type="ARBA" id="ARBA00022729"/>
    </source>
</evidence>
<dbReference type="EMBL" id="WOWB01000001">
    <property type="protein sequence ID" value="NLV06326.1"/>
    <property type="molecule type" value="Genomic_DNA"/>
</dbReference>
<dbReference type="PROSITE" id="PS51318">
    <property type="entry name" value="TAT"/>
    <property type="match status" value="1"/>
</dbReference>
<dbReference type="InterPro" id="IPR006656">
    <property type="entry name" value="Mopterin_OxRdtase"/>
</dbReference>
<evidence type="ECO:0000259" key="8">
    <source>
        <dbReference type="PROSITE" id="PS51669"/>
    </source>
</evidence>
<dbReference type="Gene3D" id="3.40.228.10">
    <property type="entry name" value="Dimethylsulfoxide Reductase, domain 2"/>
    <property type="match status" value="1"/>
</dbReference>
<name>A0A0M9AH16_9EURY</name>
<dbReference type="Proteomes" id="UP000037729">
    <property type="component" value="Unassembled WGS sequence"/>
</dbReference>
<dbReference type="InterPro" id="IPR050612">
    <property type="entry name" value="Prok_Mopterin_Oxidored"/>
</dbReference>
<dbReference type="Pfam" id="PF04879">
    <property type="entry name" value="Molybdop_Fe4S4"/>
    <property type="match status" value="1"/>
</dbReference>
<keyword evidence="3" id="KW-0732">Signal</keyword>
<dbReference type="PROSITE" id="PS51669">
    <property type="entry name" value="4FE4S_MOW_BIS_MGD"/>
    <property type="match status" value="1"/>
</dbReference>
<dbReference type="RefSeq" id="WP_053969260.1">
    <property type="nucleotide sequence ID" value="NZ_JAWJXX010000005.1"/>
</dbReference>
<keyword evidence="2" id="KW-0479">Metal-binding</keyword>
<feature type="region of interest" description="Disordered" evidence="7">
    <location>
        <begin position="805"/>
        <end position="831"/>
    </location>
</feature>
<comment type="similarity">
    <text evidence="1">Belongs to the prokaryotic molybdopterin-containing oxidoreductase family.</text>
</comment>
<dbReference type="PANTHER" id="PTHR43742:SF6">
    <property type="entry name" value="OXIDOREDUCTASE YYAE-RELATED"/>
    <property type="match status" value="1"/>
</dbReference>
<reference evidence="9 11" key="1">
    <citation type="submission" date="2015-08" db="EMBL/GenBank/DDBJ databases">
        <title>Genomes of Isolates from Cabo Rojo, PR.</title>
        <authorList>
            <person name="Sanchez-Nieves R.L."/>
            <person name="Montalvo-Rodriguez R."/>
        </authorList>
    </citation>
    <scope>NUCLEOTIDE SEQUENCE [LARGE SCALE GENOMIC DNA]</scope>
    <source>
        <strain evidence="9 11">SL3</strain>
    </source>
</reference>
<feature type="compositionally biased region" description="Acidic residues" evidence="7">
    <location>
        <begin position="805"/>
        <end position="814"/>
    </location>
</feature>
<protein>
    <submittedName>
        <fullName evidence="9">Dimethyl sulfoxide reductase</fullName>
    </submittedName>
    <submittedName>
        <fullName evidence="10">Molybdopterin-dependent oxidoreductase</fullName>
    </submittedName>
</protein>
<evidence type="ECO:0000256" key="5">
    <source>
        <dbReference type="ARBA" id="ARBA00023004"/>
    </source>
</evidence>
<feature type="domain" description="4Fe-4S Mo/W bis-MGD-type" evidence="8">
    <location>
        <begin position="56"/>
        <end position="113"/>
    </location>
</feature>
<evidence type="ECO:0000256" key="1">
    <source>
        <dbReference type="ARBA" id="ARBA00010312"/>
    </source>
</evidence>
<dbReference type="SUPFAM" id="SSF50692">
    <property type="entry name" value="ADC-like"/>
    <property type="match status" value="1"/>
</dbReference>
<evidence type="ECO:0000313" key="11">
    <source>
        <dbReference type="Proteomes" id="UP000037729"/>
    </source>
</evidence>
<keyword evidence="11" id="KW-1185">Reference proteome</keyword>
<organism evidence="9 11">
    <name type="scientific">Haloarcula rubripromontorii</name>
    <dbReference type="NCBI Taxonomy" id="1705562"/>
    <lineage>
        <taxon>Archaea</taxon>
        <taxon>Methanobacteriati</taxon>
        <taxon>Methanobacteriota</taxon>
        <taxon>Stenosarchaea group</taxon>
        <taxon>Halobacteria</taxon>
        <taxon>Halobacteriales</taxon>
        <taxon>Haloarculaceae</taxon>
        <taxon>Haloarcula</taxon>
    </lineage>
</organism>
<evidence type="ECO:0000256" key="4">
    <source>
        <dbReference type="ARBA" id="ARBA00023002"/>
    </source>
</evidence>
<proteinExistence type="inferred from homology"/>
<dbReference type="SUPFAM" id="SSF53706">
    <property type="entry name" value="Formate dehydrogenase/DMSO reductase, domains 1-3"/>
    <property type="match status" value="1"/>
</dbReference>
<evidence type="ECO:0000256" key="2">
    <source>
        <dbReference type="ARBA" id="ARBA00022723"/>
    </source>
</evidence>
<comment type="caution">
    <text evidence="9">The sequence shown here is derived from an EMBL/GenBank/DDBJ whole genome shotgun (WGS) entry which is preliminary data.</text>
</comment>
<dbReference type="PATRIC" id="fig|1705562.3.peg.3811"/>
<dbReference type="AlphaFoldDB" id="A0A0M9AH16"/>
<feature type="compositionally biased region" description="Low complexity" evidence="7">
    <location>
        <begin position="818"/>
        <end position="831"/>
    </location>
</feature>
<keyword evidence="6" id="KW-0411">Iron-sulfur</keyword>
<dbReference type="Proteomes" id="UP000610611">
    <property type="component" value="Unassembled WGS sequence"/>
</dbReference>
<dbReference type="GO" id="GO:0043546">
    <property type="term" value="F:molybdopterin cofactor binding"/>
    <property type="evidence" value="ECO:0007669"/>
    <property type="project" value="InterPro"/>
</dbReference>
<evidence type="ECO:0000256" key="7">
    <source>
        <dbReference type="SAM" id="MobiDB-lite"/>
    </source>
</evidence>
<dbReference type="OrthoDB" id="23466at2157"/>
<dbReference type="Pfam" id="PF01568">
    <property type="entry name" value="Molydop_binding"/>
    <property type="match status" value="1"/>
</dbReference>
<dbReference type="Gene3D" id="2.40.40.20">
    <property type="match status" value="1"/>
</dbReference>
<dbReference type="InterPro" id="IPR009010">
    <property type="entry name" value="Asp_de-COase-like_dom_sf"/>
</dbReference>
<dbReference type="GO" id="GO:0051536">
    <property type="term" value="F:iron-sulfur cluster binding"/>
    <property type="evidence" value="ECO:0007669"/>
    <property type="project" value="UniProtKB-KW"/>
</dbReference>
<dbReference type="InterPro" id="IPR006311">
    <property type="entry name" value="TAT_signal"/>
</dbReference>
<keyword evidence="4" id="KW-0560">Oxidoreductase</keyword>
<dbReference type="Gene3D" id="3.40.50.740">
    <property type="match status" value="1"/>
</dbReference>
<dbReference type="PANTHER" id="PTHR43742">
    <property type="entry name" value="TRIMETHYLAMINE-N-OXIDE REDUCTASE"/>
    <property type="match status" value="1"/>
</dbReference>
<dbReference type="STRING" id="1705562.AMS69_17075"/>
<gene>
    <name evidence="9" type="ORF">AMS69_17075</name>
    <name evidence="10" type="ORF">GOC83_09320</name>
</gene>
<reference evidence="10" key="2">
    <citation type="submission" date="2019-12" db="EMBL/GenBank/DDBJ databases">
        <title>The whole-genome sequencing of Haloarcula japonica strain pws8.</title>
        <authorList>
            <person name="Verma D.K."/>
            <person name="Gopal K."/>
            <person name="Prasad E.S."/>
        </authorList>
    </citation>
    <scope>NUCLEOTIDE SEQUENCE</scope>
    <source>
        <strain evidence="10">Pws8</strain>
    </source>
</reference>
<dbReference type="Gene3D" id="3.30.2070.10">
    <property type="entry name" value="Formate dehydrogenase/DMSO reductase"/>
    <property type="match status" value="1"/>
</dbReference>
<sequence length="831" mass="92487">MTDTDGLYRRDVLKAGGAAAALGLGGGEFLQGLAERGDETAASTRDPGIENYVGQNDVIQTVCSPNCRGKCPIDVHVRDGQVKKVEPHPPEDEQYKRACVLGLSHTQRVYDPTRLKYPMKRTDWSPDEPNPGGRGPDAEFERVSWDEALDLVADKMQSLKDDHGAESVLFHEGSGNYGQTGKSFSRLAALFGATQSAWGIDANVGRGFNRVTGTGFFLPPTNEAEDWENANTIIVWGSDIFSSQFQMDASKVLDAVESGAKLVVVDPVYTTTASKADLWLPVKPGKDVHLALAMMHTVFEDGTYDEQFLRKRTTGPALIRKDTGDLLKSSTVFDDGSDDQVVAVERGSNTPVELEPETDGPYALFGEFTVDGIECETALTRLRDHVADYAPSKVAEKTGVDAENIRTAVRWLATRGPGGIAPSYALGRYKHGHIFGQTYAMLMGLTGDYGRHGNIHAHHAGGATLSTGGWGTPEDADPGPSLFFPEYPDAILDGDPHKVRAVYSIESNMMGNQFPDRQRFREAIRSLELYVVADMHHTDTVQHADIILPAPHWFEQEDITSSWGSHPHISYRHKVQEPMWEARDDYYAIRGLAERLGFGDYFPETKREMLRELASRDDAIDFETLFEQGTQKKQTVPIVKYTDEFPTDTGRIKMYDDDAPSEEGVTFDLPKPLEDRTADDYEKADEYPLMFMQKHSRFRIHSQYEMLNWVREVNPEPQLDIHPSDAKARGIEDGEYVRVYNDRGEMVVKAKYNEAFQPGLVNTDQGWWSRDYLRGHHNDLTHNEVSDVGQTMAFYDVRVAVEPAPDDLDTETYDADNPRGAGADAPRAGGD</sequence>
<dbReference type="SMART" id="SM00926">
    <property type="entry name" value="Molybdop_Fe4S4"/>
    <property type="match status" value="1"/>
</dbReference>
<dbReference type="GO" id="GO:0046872">
    <property type="term" value="F:metal ion binding"/>
    <property type="evidence" value="ECO:0007669"/>
    <property type="project" value="UniProtKB-KW"/>
</dbReference>
<evidence type="ECO:0000313" key="9">
    <source>
        <dbReference type="EMBL" id="KOX91822.1"/>
    </source>
</evidence>
<dbReference type="InterPro" id="IPR006657">
    <property type="entry name" value="MoPterin_dinucl-bd_dom"/>
</dbReference>
<evidence type="ECO:0000313" key="10">
    <source>
        <dbReference type="EMBL" id="NLV06326.1"/>
    </source>
</evidence>
<evidence type="ECO:0000256" key="6">
    <source>
        <dbReference type="ARBA" id="ARBA00023014"/>
    </source>
</evidence>
<dbReference type="InterPro" id="IPR006963">
    <property type="entry name" value="Mopterin_OxRdtase_4Fe-4S_dom"/>
</dbReference>
<dbReference type="Gene3D" id="3.40.50.12440">
    <property type="match status" value="1"/>
</dbReference>
<accession>A0A0M9AH16</accession>
<dbReference type="GO" id="GO:0016491">
    <property type="term" value="F:oxidoreductase activity"/>
    <property type="evidence" value="ECO:0007669"/>
    <property type="project" value="UniProtKB-KW"/>
</dbReference>
<dbReference type="EMBL" id="LIUF01000006">
    <property type="protein sequence ID" value="KOX91822.1"/>
    <property type="molecule type" value="Genomic_DNA"/>
</dbReference>